<keyword evidence="11" id="KW-0067">ATP-binding</keyword>
<dbReference type="InterPro" id="IPR006164">
    <property type="entry name" value="DNA_bd_Ku70/Ku80"/>
</dbReference>
<protein>
    <recommendedName>
        <fullName evidence="5">ATP-dependent DNA helicase II subunit 1</fullName>
        <ecNumber evidence="4">3.6.4.12</ecNumber>
    </recommendedName>
    <alternativeName>
        <fullName evidence="18">ATP-dependent DNA helicase II subunit Ku70</fullName>
    </alternativeName>
</protein>
<dbReference type="InterPro" id="IPR006165">
    <property type="entry name" value="Ku70"/>
</dbReference>
<dbReference type="InterPro" id="IPR005161">
    <property type="entry name" value="Ku_N"/>
</dbReference>
<dbReference type="InterPro" id="IPR027388">
    <property type="entry name" value="Ku70_bridge/pillars_dom_sf"/>
</dbReference>
<evidence type="ECO:0000256" key="8">
    <source>
        <dbReference type="ARBA" id="ARBA00022763"/>
    </source>
</evidence>
<keyword evidence="9" id="KW-0378">Hydrolase</keyword>
<evidence type="ECO:0000256" key="2">
    <source>
        <dbReference type="ARBA" id="ARBA00004574"/>
    </source>
</evidence>
<accession>A0A1W2TDC0</accession>
<evidence type="ECO:0000256" key="5">
    <source>
        <dbReference type="ARBA" id="ARBA00021796"/>
    </source>
</evidence>
<feature type="active site" description="Schiff-base intermediate with DNA; for 5'-deoxyribose-5-phosphate lyase activity" evidence="20">
    <location>
        <position position="30"/>
    </location>
</feature>
<dbReference type="InterPro" id="IPR047087">
    <property type="entry name" value="KU70_core_dom"/>
</dbReference>
<feature type="compositionally biased region" description="Basic and acidic residues" evidence="21">
    <location>
        <begin position="567"/>
        <end position="581"/>
    </location>
</feature>
<dbReference type="OrthoDB" id="3249161at2759"/>
<dbReference type="SUPFAM" id="SSF53300">
    <property type="entry name" value="vWA-like"/>
    <property type="match status" value="1"/>
</dbReference>
<proteinExistence type="inferred from homology"/>
<keyword evidence="7" id="KW-0547">Nucleotide-binding</keyword>
<name>A0A1W2TDC0_ROSNE</name>
<evidence type="ECO:0000259" key="22">
    <source>
        <dbReference type="PROSITE" id="PS50800"/>
    </source>
</evidence>
<feature type="compositionally biased region" description="Polar residues" evidence="21">
    <location>
        <begin position="587"/>
        <end position="603"/>
    </location>
</feature>
<evidence type="ECO:0000256" key="6">
    <source>
        <dbReference type="ARBA" id="ARBA00022454"/>
    </source>
</evidence>
<comment type="catalytic activity">
    <reaction evidence="19">
        <text>ATP + H2O = ADP + phosphate + H(+)</text>
        <dbReference type="Rhea" id="RHEA:13065"/>
        <dbReference type="ChEBI" id="CHEBI:15377"/>
        <dbReference type="ChEBI" id="CHEBI:15378"/>
        <dbReference type="ChEBI" id="CHEBI:30616"/>
        <dbReference type="ChEBI" id="CHEBI:43474"/>
        <dbReference type="ChEBI" id="CHEBI:456216"/>
        <dbReference type="EC" id="3.6.4.12"/>
    </reaction>
</comment>
<evidence type="ECO:0000256" key="21">
    <source>
        <dbReference type="SAM" id="MobiDB-lite"/>
    </source>
</evidence>
<evidence type="ECO:0000256" key="17">
    <source>
        <dbReference type="ARBA" id="ARBA00024890"/>
    </source>
</evidence>
<evidence type="ECO:0000256" key="14">
    <source>
        <dbReference type="ARBA" id="ARBA00023172"/>
    </source>
</evidence>
<reference evidence="23" key="1">
    <citation type="submission" date="2016-03" db="EMBL/GenBank/DDBJ databases">
        <title>Draft genome sequence of Rosellinia necatrix.</title>
        <authorList>
            <person name="Kanematsu S."/>
        </authorList>
    </citation>
    <scope>NUCLEOTIDE SEQUENCE [LARGE SCALE GENOMIC DNA]</scope>
    <source>
        <strain evidence="23">W97</strain>
    </source>
</reference>
<evidence type="ECO:0000256" key="11">
    <source>
        <dbReference type="ARBA" id="ARBA00022840"/>
    </source>
</evidence>
<dbReference type="InterPro" id="IPR016194">
    <property type="entry name" value="SPOC-like_C_dom_sf"/>
</dbReference>
<dbReference type="CDD" id="cd01458">
    <property type="entry name" value="vWA_ku"/>
    <property type="match status" value="1"/>
</dbReference>
<dbReference type="SUPFAM" id="SSF68906">
    <property type="entry name" value="SAP domain"/>
    <property type="match status" value="1"/>
</dbReference>
<dbReference type="GO" id="GO:0000781">
    <property type="term" value="C:chromosome, telomeric region"/>
    <property type="evidence" value="ECO:0007669"/>
    <property type="project" value="UniProtKB-SubCell"/>
</dbReference>
<dbReference type="Proteomes" id="UP000054516">
    <property type="component" value="Unassembled WGS sequence"/>
</dbReference>
<evidence type="ECO:0000256" key="7">
    <source>
        <dbReference type="ARBA" id="ARBA00022741"/>
    </source>
</evidence>
<dbReference type="Gene3D" id="3.40.50.410">
    <property type="entry name" value="von Willebrand factor, type A domain"/>
    <property type="match status" value="1"/>
</dbReference>
<dbReference type="Pfam" id="PF02735">
    <property type="entry name" value="Ku"/>
    <property type="match status" value="1"/>
</dbReference>
<dbReference type="PIRSF" id="PIRSF003033">
    <property type="entry name" value="Ku70"/>
    <property type="match status" value="1"/>
</dbReference>
<keyword evidence="6" id="KW-0158">Chromosome</keyword>
<evidence type="ECO:0000313" key="24">
    <source>
        <dbReference type="Proteomes" id="UP000054516"/>
    </source>
</evidence>
<keyword evidence="13" id="KW-0238">DNA-binding</keyword>
<dbReference type="Pfam" id="PF03731">
    <property type="entry name" value="Ku_N"/>
    <property type="match status" value="1"/>
</dbReference>
<dbReference type="FunFam" id="4.10.970.10:FF:000003">
    <property type="entry name" value="ATP-dependent DNA helicase II subunit 1"/>
    <property type="match status" value="1"/>
</dbReference>
<dbReference type="GO" id="GO:0000723">
    <property type="term" value="P:telomere maintenance"/>
    <property type="evidence" value="ECO:0007669"/>
    <property type="project" value="InterPro"/>
</dbReference>
<keyword evidence="14" id="KW-0233">DNA recombination</keyword>
<dbReference type="Gene3D" id="2.40.290.10">
    <property type="match status" value="1"/>
</dbReference>
<dbReference type="Pfam" id="PF02037">
    <property type="entry name" value="SAP"/>
    <property type="match status" value="1"/>
</dbReference>
<dbReference type="OMA" id="FWANVKH"/>
<dbReference type="Gene3D" id="1.10.1600.10">
    <property type="match status" value="1"/>
</dbReference>
<dbReference type="GO" id="GO:0016787">
    <property type="term" value="F:hydrolase activity"/>
    <property type="evidence" value="ECO:0007669"/>
    <property type="project" value="UniProtKB-KW"/>
</dbReference>
<dbReference type="EC" id="3.6.4.12" evidence="4"/>
<keyword evidence="16" id="KW-0539">Nucleus</keyword>
<dbReference type="Gene3D" id="1.10.720.30">
    <property type="entry name" value="SAP domain"/>
    <property type="match status" value="1"/>
</dbReference>
<evidence type="ECO:0000256" key="10">
    <source>
        <dbReference type="ARBA" id="ARBA00022806"/>
    </source>
</evidence>
<gene>
    <name evidence="23" type="ORF">SAMD00023353_0300900</name>
</gene>
<evidence type="ECO:0000256" key="15">
    <source>
        <dbReference type="ARBA" id="ARBA00023204"/>
    </source>
</evidence>
<evidence type="ECO:0000256" key="4">
    <source>
        <dbReference type="ARBA" id="ARBA00012551"/>
    </source>
</evidence>
<comment type="function">
    <text evidence="17">Single-stranded DNA-dependent ATP-dependent helicase. Involved in non-homologous end joining (NHEJ) DNA double strand break repair. DNA-binding is sequence-independent but has a high affinity to nicks in double-stranded DNA and to the ends of duplex DNA. Binds to naturally occurring chromosomal ends, and therefore provides chromosomal end protection. Required also for telomere recombination to repair telomeric ends in the absence of telomerase. KU70, of the KU70/KU80 heterodimer, binds to the stem loop of TLC1, the RNA component of telomerase. Involved in telomere maintenance. Interacts with telomeric repeats and subtelomeric sequences thereby controlling telomere length and protecting against subtelomeric rearrangement. Maintains telomeric chromatin, which is involved in silencing the expression of genes located at the telomere. Required for mating-type switching.</text>
</comment>
<keyword evidence="8" id="KW-0227">DNA damage</keyword>
<dbReference type="InterPro" id="IPR003034">
    <property type="entry name" value="SAP_dom"/>
</dbReference>
<dbReference type="STRING" id="77044.A0A1W2TDC0"/>
<evidence type="ECO:0000256" key="13">
    <source>
        <dbReference type="ARBA" id="ARBA00023125"/>
    </source>
</evidence>
<dbReference type="InterPro" id="IPR036465">
    <property type="entry name" value="vWFA_dom_sf"/>
</dbReference>
<dbReference type="Gene3D" id="4.10.970.10">
    <property type="entry name" value="Ku70, bridge and pillars"/>
    <property type="match status" value="1"/>
</dbReference>
<evidence type="ECO:0000256" key="19">
    <source>
        <dbReference type="ARBA" id="ARBA00047995"/>
    </source>
</evidence>
<dbReference type="GO" id="GO:0006303">
    <property type="term" value="P:double-strand break repair via nonhomologous end joining"/>
    <property type="evidence" value="ECO:0007669"/>
    <property type="project" value="InterPro"/>
</dbReference>
<dbReference type="GO" id="GO:0003678">
    <property type="term" value="F:DNA helicase activity"/>
    <property type="evidence" value="ECO:0007669"/>
    <property type="project" value="UniProtKB-EC"/>
</dbReference>
<evidence type="ECO:0000313" key="23">
    <source>
        <dbReference type="EMBL" id="GAP85981.1"/>
    </source>
</evidence>
<evidence type="ECO:0000256" key="1">
    <source>
        <dbReference type="ARBA" id="ARBA00004123"/>
    </source>
</evidence>
<feature type="region of interest" description="Disordered" evidence="21">
    <location>
        <begin position="567"/>
        <end position="604"/>
    </location>
</feature>
<dbReference type="SMART" id="SM00513">
    <property type="entry name" value="SAP"/>
    <property type="match status" value="1"/>
</dbReference>
<dbReference type="GO" id="GO:0043564">
    <property type="term" value="C:Ku70:Ku80 complex"/>
    <property type="evidence" value="ECO:0007669"/>
    <property type="project" value="InterPro"/>
</dbReference>
<dbReference type="SMART" id="SM00559">
    <property type="entry name" value="Ku78"/>
    <property type="match status" value="1"/>
</dbReference>
<dbReference type="GO" id="GO:0003684">
    <property type="term" value="F:damaged DNA binding"/>
    <property type="evidence" value="ECO:0007669"/>
    <property type="project" value="InterPro"/>
</dbReference>
<evidence type="ECO:0000256" key="12">
    <source>
        <dbReference type="ARBA" id="ARBA00022895"/>
    </source>
</evidence>
<keyword evidence="10 23" id="KW-0347">Helicase</keyword>
<feature type="compositionally biased region" description="Basic and acidic residues" evidence="21">
    <location>
        <begin position="1"/>
        <end position="10"/>
    </location>
</feature>
<feature type="region of interest" description="Disordered" evidence="21">
    <location>
        <begin position="1"/>
        <end position="26"/>
    </location>
</feature>
<evidence type="ECO:0000256" key="20">
    <source>
        <dbReference type="PIRSR" id="PIRSR003033-1"/>
    </source>
</evidence>
<evidence type="ECO:0000256" key="16">
    <source>
        <dbReference type="ARBA" id="ARBA00023242"/>
    </source>
</evidence>
<keyword evidence="15" id="KW-0234">DNA repair</keyword>
<dbReference type="EMBL" id="DF977448">
    <property type="protein sequence ID" value="GAP85981.1"/>
    <property type="molecule type" value="Genomic_DNA"/>
</dbReference>
<comment type="subcellular location">
    <subcellularLocation>
        <location evidence="2">Chromosome</location>
        <location evidence="2">Telomere</location>
    </subcellularLocation>
    <subcellularLocation>
        <location evidence="1">Nucleus</location>
    </subcellularLocation>
</comment>
<organism evidence="23">
    <name type="scientific">Rosellinia necatrix</name>
    <name type="common">White root-rot fungus</name>
    <dbReference type="NCBI Taxonomy" id="77044"/>
    <lineage>
        <taxon>Eukaryota</taxon>
        <taxon>Fungi</taxon>
        <taxon>Dikarya</taxon>
        <taxon>Ascomycota</taxon>
        <taxon>Pezizomycotina</taxon>
        <taxon>Sordariomycetes</taxon>
        <taxon>Xylariomycetidae</taxon>
        <taxon>Xylariales</taxon>
        <taxon>Xylariaceae</taxon>
        <taxon>Rosellinia</taxon>
    </lineage>
</organism>
<dbReference type="InterPro" id="IPR005160">
    <property type="entry name" value="Ku_C"/>
</dbReference>
<sequence length="652" mass="73148">MADRWNHERRDEEEEGEEDGGDEFTEGHYKAQKDALIFAIQVSESMLRPPPKSEDKKSTQDSASLTALKCAYQVMQQRIISNPKDMIGIILFGTNKTKVPEVGLQDSRCYLLTDLEVPAADDVKALRGLVEEGEDTDEILTPSEQPADMVILLRLVLHLFQTRAPNFGSRRLFIVTDNDDPCAGMKKNPSWDPAVGAKDIHDHGCTIELFPITHGESEFATSKFYDDIIYRDPVLDETNPGQVAPAKSGEGLDLLQSLVSNINSRQTPKRAYFSNMPFEIGPGLTISVKGYNIIQQQSPARSCYIWLEGEKPQVAIGETARLAEDSARTVENNEVKRAYKFGNEYVYFTDEEQKSIKQFGGSCIRIIGFKDRSLLKFWASVHKSIYFFPSEDGYVGSTRVFTALWQKLLRSKKVGVAWHIARKNANPRLVAIIPSRATSDDGSGTQYLPAGLWIYPIPFIDDVREGPETGKVIRTTNALTDRMNKVVQQLQLPGGAYNPFKYANPALQWHYKILQALALEDVVPDHPEDATVPKHRAIHKRCGGYIQEWSRVADDVLEQIRDGQKIKRELEGDNGEDEPRPAKRARSTTVKDNSTGGDGLNNTELRKRYDAGTLTKLTVAELRAAMSSRGLDTKGLKKDLVEKLEQWVEDNV</sequence>
<dbReference type="PROSITE" id="PS50800">
    <property type="entry name" value="SAP"/>
    <property type="match status" value="1"/>
</dbReference>
<feature type="compositionally biased region" description="Acidic residues" evidence="21">
    <location>
        <begin position="11"/>
        <end position="24"/>
    </location>
</feature>
<dbReference type="NCBIfam" id="TIGR00578">
    <property type="entry name" value="ku70"/>
    <property type="match status" value="1"/>
</dbReference>
<dbReference type="Pfam" id="PF03730">
    <property type="entry name" value="Ku_C"/>
    <property type="match status" value="1"/>
</dbReference>
<feature type="domain" description="SAP" evidence="22">
    <location>
        <begin position="614"/>
        <end position="648"/>
    </location>
</feature>
<dbReference type="PANTHER" id="PTHR12604:SF2">
    <property type="entry name" value="X-RAY REPAIR CROSS-COMPLEMENTING PROTEIN 6"/>
    <property type="match status" value="1"/>
</dbReference>
<evidence type="ECO:0000256" key="9">
    <source>
        <dbReference type="ARBA" id="ARBA00022801"/>
    </source>
</evidence>
<dbReference type="GO" id="GO:0003690">
    <property type="term" value="F:double-stranded DNA binding"/>
    <property type="evidence" value="ECO:0007669"/>
    <property type="project" value="TreeGrafter"/>
</dbReference>
<evidence type="ECO:0000256" key="3">
    <source>
        <dbReference type="ARBA" id="ARBA00005240"/>
    </source>
</evidence>
<keyword evidence="24" id="KW-1185">Reference proteome</keyword>
<dbReference type="SUPFAM" id="SSF100939">
    <property type="entry name" value="SPOC domain-like"/>
    <property type="match status" value="1"/>
</dbReference>
<dbReference type="GO" id="GO:0005524">
    <property type="term" value="F:ATP binding"/>
    <property type="evidence" value="ECO:0007669"/>
    <property type="project" value="UniProtKB-KW"/>
</dbReference>
<dbReference type="AlphaFoldDB" id="A0A1W2TDC0"/>
<dbReference type="InterPro" id="IPR036361">
    <property type="entry name" value="SAP_dom_sf"/>
</dbReference>
<keyword evidence="12" id="KW-0779">Telomere</keyword>
<comment type="similarity">
    <text evidence="3">Belongs to the ku70 family.</text>
</comment>
<dbReference type="GO" id="GO:0042162">
    <property type="term" value="F:telomeric DNA binding"/>
    <property type="evidence" value="ECO:0007669"/>
    <property type="project" value="InterPro"/>
</dbReference>
<evidence type="ECO:0000256" key="18">
    <source>
        <dbReference type="ARBA" id="ARBA00031811"/>
    </source>
</evidence>
<dbReference type="PANTHER" id="PTHR12604">
    <property type="entry name" value="KU AUTOANTIGEN DNA HELICASE"/>
    <property type="match status" value="1"/>
</dbReference>
<dbReference type="CDD" id="cd00788">
    <property type="entry name" value="KU70"/>
    <property type="match status" value="1"/>
</dbReference>
<dbReference type="GO" id="GO:0006310">
    <property type="term" value="P:DNA recombination"/>
    <property type="evidence" value="ECO:0007669"/>
    <property type="project" value="UniProtKB-KW"/>
</dbReference>